<name>A0A2X1PST9_ECOLX</name>
<dbReference type="PANTHER" id="PTHR34413:SF2">
    <property type="entry name" value="PROPHAGE TAIL FIBER ASSEMBLY PROTEIN HOMOLOG TFAE-RELATED"/>
    <property type="match status" value="1"/>
</dbReference>
<proteinExistence type="predicted"/>
<evidence type="ECO:0000313" key="2">
    <source>
        <dbReference type="Proteomes" id="UP000250780"/>
    </source>
</evidence>
<organism evidence="1 2">
    <name type="scientific">Escherichia coli</name>
    <dbReference type="NCBI Taxonomy" id="562"/>
    <lineage>
        <taxon>Bacteria</taxon>
        <taxon>Pseudomonadati</taxon>
        <taxon>Pseudomonadota</taxon>
        <taxon>Gammaproteobacteria</taxon>
        <taxon>Enterobacterales</taxon>
        <taxon>Enterobacteriaceae</taxon>
        <taxon>Escherichia</taxon>
    </lineage>
</organism>
<evidence type="ECO:0000313" key="1">
    <source>
        <dbReference type="EMBL" id="SPX09818.1"/>
    </source>
</evidence>
<protein>
    <submittedName>
        <fullName evidence="1">Phage tail fiber assembly protein</fullName>
    </submittedName>
</protein>
<dbReference type="AlphaFoldDB" id="A0A2X1PST9"/>
<dbReference type="EMBL" id="UASD01000006">
    <property type="protein sequence ID" value="SPX09818.1"/>
    <property type="molecule type" value="Genomic_DNA"/>
</dbReference>
<dbReference type="Proteomes" id="UP000250780">
    <property type="component" value="Unassembled WGS sequence"/>
</dbReference>
<dbReference type="InterPro" id="IPR051220">
    <property type="entry name" value="TFA_Chaperone"/>
</dbReference>
<gene>
    <name evidence="1" type="primary">tfaR</name>
    <name evidence="1" type="ORF">NCTC9073_01100</name>
</gene>
<dbReference type="PANTHER" id="PTHR34413">
    <property type="entry name" value="PROPHAGE TAIL FIBER ASSEMBLY PROTEIN HOMOLOG TFAE-RELATED-RELATED"/>
    <property type="match status" value="1"/>
</dbReference>
<accession>A0A2X1PST9</accession>
<sequence length="92" mass="10381">MAFRMSEQPRTITIYNLLAGTNEFIGEGDAYIPPHTGLPANSTDIAPPDIPAGFVAVFNSDESSWHLVEDHRVKRFMTWLPATRYLFLNSVR</sequence>
<reference evidence="1 2" key="1">
    <citation type="submission" date="2018-06" db="EMBL/GenBank/DDBJ databases">
        <authorList>
            <consortium name="Pathogen Informatics"/>
            <person name="Doyle S."/>
        </authorList>
    </citation>
    <scope>NUCLEOTIDE SEQUENCE [LARGE SCALE GENOMIC DNA]</scope>
    <source>
        <strain evidence="1 2">NCTC9073</strain>
    </source>
</reference>